<accession>A0A1S8TX60</accession>
<keyword evidence="4" id="KW-1185">Reference proteome</keyword>
<evidence type="ECO:0000256" key="1">
    <source>
        <dbReference type="SAM" id="SignalP"/>
    </source>
</evidence>
<gene>
    <name evidence="3" type="ORF">CLPUN_03120</name>
</gene>
<evidence type="ECO:0000313" key="3">
    <source>
        <dbReference type="EMBL" id="OOM82311.1"/>
    </source>
</evidence>
<comment type="caution">
    <text evidence="3">The sequence shown here is derived from an EMBL/GenBank/DDBJ whole genome shotgun (WGS) entry which is preliminary data.</text>
</comment>
<dbReference type="Pfam" id="PF08239">
    <property type="entry name" value="SH3_3"/>
    <property type="match status" value="1"/>
</dbReference>
<dbReference type="SMART" id="SM00287">
    <property type="entry name" value="SH3b"/>
    <property type="match status" value="1"/>
</dbReference>
<protein>
    <submittedName>
        <fullName evidence="3">Bacterial SH3 domain protein</fullName>
    </submittedName>
</protein>
<dbReference type="RefSeq" id="WP_077845626.1">
    <property type="nucleotide sequence ID" value="NZ_LZZM01000020.1"/>
</dbReference>
<dbReference type="PROSITE" id="PS51781">
    <property type="entry name" value="SH3B"/>
    <property type="match status" value="1"/>
</dbReference>
<dbReference type="EMBL" id="LZZM01000020">
    <property type="protein sequence ID" value="OOM82311.1"/>
    <property type="molecule type" value="Genomic_DNA"/>
</dbReference>
<dbReference type="AlphaFoldDB" id="A0A1S8TX60"/>
<proteinExistence type="predicted"/>
<dbReference type="InterPro" id="IPR003646">
    <property type="entry name" value="SH3-like_bac-type"/>
</dbReference>
<feature type="chain" id="PRO_5013091598" evidence="1">
    <location>
        <begin position="26"/>
        <end position="116"/>
    </location>
</feature>
<dbReference type="OrthoDB" id="7433551at2"/>
<keyword evidence="1" id="KW-0732">Signal</keyword>
<evidence type="ECO:0000313" key="4">
    <source>
        <dbReference type="Proteomes" id="UP000190890"/>
    </source>
</evidence>
<sequence>MKKLALALALVTVVGFGSQATLANAKTKETVQSTAKATFGDDTDAWVSTRDGNGVNLRASRSTSSKVLAKLPDGTKVKLLSDVVSGWYKVRVVNSGTVGYISASYLVDKYGDGPGL</sequence>
<organism evidence="3 4">
    <name type="scientific">Clostridium puniceum</name>
    <dbReference type="NCBI Taxonomy" id="29367"/>
    <lineage>
        <taxon>Bacteria</taxon>
        <taxon>Bacillati</taxon>
        <taxon>Bacillota</taxon>
        <taxon>Clostridia</taxon>
        <taxon>Eubacteriales</taxon>
        <taxon>Clostridiaceae</taxon>
        <taxon>Clostridium</taxon>
    </lineage>
</organism>
<dbReference type="STRING" id="29367.CLPUN_03120"/>
<dbReference type="Gene3D" id="2.30.30.40">
    <property type="entry name" value="SH3 Domains"/>
    <property type="match status" value="1"/>
</dbReference>
<feature type="signal peptide" evidence="1">
    <location>
        <begin position="1"/>
        <end position="25"/>
    </location>
</feature>
<evidence type="ECO:0000259" key="2">
    <source>
        <dbReference type="PROSITE" id="PS51781"/>
    </source>
</evidence>
<feature type="domain" description="SH3b" evidence="2">
    <location>
        <begin position="42"/>
        <end position="110"/>
    </location>
</feature>
<reference evidence="3 4" key="1">
    <citation type="submission" date="2016-05" db="EMBL/GenBank/DDBJ databases">
        <title>Microbial solvent formation.</title>
        <authorList>
            <person name="Poehlein A."/>
            <person name="Montoya Solano J.D."/>
            <person name="Flitsch S."/>
            <person name="Krabben P."/>
            <person name="Duerre P."/>
            <person name="Daniel R."/>
        </authorList>
    </citation>
    <scope>NUCLEOTIDE SEQUENCE [LARGE SCALE GENOMIC DNA]</scope>
    <source>
        <strain evidence="3 4">DSM 2619</strain>
    </source>
</reference>
<name>A0A1S8TX60_9CLOT</name>
<dbReference type="Proteomes" id="UP000190890">
    <property type="component" value="Unassembled WGS sequence"/>
</dbReference>